<name>A0ABZ0WUB6_9BURK</name>
<evidence type="ECO:0000313" key="2">
    <source>
        <dbReference type="Proteomes" id="UP001325479"/>
    </source>
</evidence>
<protein>
    <recommendedName>
        <fullName evidence="3">Transcriptional regulator</fullName>
    </recommendedName>
</protein>
<proteinExistence type="predicted"/>
<dbReference type="Proteomes" id="UP001325479">
    <property type="component" value="Chromosome"/>
</dbReference>
<evidence type="ECO:0000313" key="1">
    <source>
        <dbReference type="EMBL" id="WQD80993.1"/>
    </source>
</evidence>
<organism evidence="1 2">
    <name type="scientific">Paraburkholderia kururiensis</name>
    <dbReference type="NCBI Taxonomy" id="984307"/>
    <lineage>
        <taxon>Bacteria</taxon>
        <taxon>Pseudomonadati</taxon>
        <taxon>Pseudomonadota</taxon>
        <taxon>Betaproteobacteria</taxon>
        <taxon>Burkholderiales</taxon>
        <taxon>Burkholderiaceae</taxon>
        <taxon>Paraburkholderia</taxon>
    </lineage>
</organism>
<keyword evidence="2" id="KW-1185">Reference proteome</keyword>
<gene>
    <name evidence="1" type="ORF">U0042_12675</name>
</gene>
<accession>A0ABZ0WUB6</accession>
<sequence length="220" mass="24752">MDESGESLLPVWRANLVLLTRKVGAATRLARMMTFSESYLKLILAGQRDFSDEFVRGVEAVTGLPAGWMDTPHEDADIPDDTRASIDNEIPHARFRGTAAPVRKKSVLRAPEPIFGQPAPTKREEPPTDVEAHRRLAGLRKVRELAVQDVKRIERHLTLLPVEHAALRTRIDDVIAAADPDARVRADLMGRLEQIEKHRELLLRHVEKLHALLARVGEQE</sequence>
<dbReference type="RefSeq" id="WP_114811072.1">
    <property type="nucleotide sequence ID" value="NZ_CP139965.1"/>
</dbReference>
<evidence type="ECO:0008006" key="3">
    <source>
        <dbReference type="Google" id="ProtNLM"/>
    </source>
</evidence>
<reference evidence="1 2" key="1">
    <citation type="submission" date="2023-12" db="EMBL/GenBank/DDBJ databases">
        <title>Genome sequencing and assembly of bacterial species from a model synthetic community.</title>
        <authorList>
            <person name="Hogle S.L."/>
        </authorList>
    </citation>
    <scope>NUCLEOTIDE SEQUENCE [LARGE SCALE GENOMIC DNA]</scope>
    <source>
        <strain evidence="1 2">HAMBI 2494</strain>
    </source>
</reference>
<dbReference type="EMBL" id="CP139965">
    <property type="protein sequence ID" value="WQD80993.1"/>
    <property type="molecule type" value="Genomic_DNA"/>
</dbReference>